<dbReference type="Pfam" id="PF06808">
    <property type="entry name" value="DctM"/>
    <property type="match status" value="1"/>
</dbReference>
<dbReference type="NCBIfam" id="TIGR02123">
    <property type="entry name" value="TRAP_fused"/>
    <property type="match status" value="1"/>
</dbReference>
<feature type="transmembrane region" description="Helical" evidence="2">
    <location>
        <begin position="452"/>
        <end position="470"/>
    </location>
</feature>
<evidence type="ECO:0000259" key="3">
    <source>
        <dbReference type="Pfam" id="PF06808"/>
    </source>
</evidence>
<keyword evidence="2" id="KW-0472">Membrane</keyword>
<dbReference type="GO" id="GO:0022857">
    <property type="term" value="F:transmembrane transporter activity"/>
    <property type="evidence" value="ECO:0007669"/>
    <property type="project" value="UniProtKB-UniRule"/>
</dbReference>
<evidence type="ECO:0000313" key="5">
    <source>
        <dbReference type="Proteomes" id="UP000219050"/>
    </source>
</evidence>
<feature type="domain" description="TRAP C4-dicarboxylate transport system permease DctM subunit" evidence="3">
    <location>
        <begin position="162"/>
        <end position="526"/>
    </location>
</feature>
<dbReference type="GO" id="GO:0005886">
    <property type="term" value="C:plasma membrane"/>
    <property type="evidence" value="ECO:0007669"/>
    <property type="project" value="UniProtKB-SubCell"/>
</dbReference>
<dbReference type="EMBL" id="CP021404">
    <property type="protein sequence ID" value="ATI41997.1"/>
    <property type="molecule type" value="Genomic_DNA"/>
</dbReference>
<dbReference type="AlphaFoldDB" id="A0A291LZE7"/>
<gene>
    <name evidence="4" type="ORF">CBW24_08260</name>
</gene>
<dbReference type="InterPro" id="IPR010656">
    <property type="entry name" value="DctM"/>
</dbReference>
<feature type="transmembrane region" description="Helical" evidence="2">
    <location>
        <begin position="341"/>
        <end position="358"/>
    </location>
</feature>
<protein>
    <recommendedName>
        <fullName evidence="3">TRAP C4-dicarboxylate transport system permease DctM subunit domain-containing protein</fullName>
    </recommendedName>
</protein>
<evidence type="ECO:0000256" key="2">
    <source>
        <dbReference type="SAM" id="Phobius"/>
    </source>
</evidence>
<sequence>MLLVPVLWHLDPWRMLSSSANMEQFATTELTLALVYVFLSRLRPEGGTVWTVTLVLAAAVTAFVGVMMVRHYGSATAHFILPTPRNIALALALAGLTLTACWAASGAHFGILVGGFLVLGYAMQFAGGSLASPPISLERYALYLTFGGEGFLGNALRVISDVVVVYIGFGVVVNLIGATRVIETIAILATRRSRGAAIKVAVLSSALFGTISGSATSNVMTSGTFSIASMRKLGLSGAQAGGVEAVASTLGQVIPPIMGAAAFLMADFTGLPYLTIAGAALLPALLSVMVLFLCADRMAAGVAATPGGAIETPPKLVRRDLFYLLPIIGVFVTLLLRSDNVALAGVSGMGLGIVAGVLRNGVAQTLQQFRALPARAGRAIGNLVVTASALGCIMAVLSITGVDVLLSMKIGQLGETSLFLSLLLSGLAAIILGTGMATSGVYIVVAIMLAPGLVKLGIPVLSAHMFVFYFSVISMITPPVAFAVLAASGLTGAGFYRTAFAALRFGWILFLIPFLIVYFPGLLLIGTAQAIISDIATVLASGAALWLAARAASAAVRAARRHALSKP</sequence>
<feature type="transmembrane region" description="Helical" evidence="2">
    <location>
        <begin position="48"/>
        <end position="69"/>
    </location>
</feature>
<evidence type="ECO:0000256" key="1">
    <source>
        <dbReference type="RuleBase" id="RU369079"/>
    </source>
</evidence>
<accession>A0A291LZE7</accession>
<feature type="transmembrane region" description="Helical" evidence="2">
    <location>
        <begin position="538"/>
        <end position="559"/>
    </location>
</feature>
<feature type="transmembrane region" description="Helical" evidence="2">
    <location>
        <begin position="196"/>
        <end position="215"/>
    </location>
</feature>
<keyword evidence="1" id="KW-1003">Cell membrane</keyword>
<comment type="function">
    <text evidence="1">Part of the tripartite ATP-independent periplasmic (TRAP) transport system.</text>
</comment>
<evidence type="ECO:0000313" key="4">
    <source>
        <dbReference type="EMBL" id="ATI41997.1"/>
    </source>
</evidence>
<keyword evidence="1" id="KW-0813">Transport</keyword>
<feature type="transmembrane region" description="Helical" evidence="2">
    <location>
        <begin position="419"/>
        <end position="445"/>
    </location>
</feature>
<feature type="transmembrane region" description="Helical" evidence="2">
    <location>
        <begin position="379"/>
        <end position="399"/>
    </location>
</feature>
<name>A0A291LZE7_9RHOB</name>
<reference evidence="4 5" key="1">
    <citation type="submission" date="2017-05" db="EMBL/GenBank/DDBJ databases">
        <title>Comparative genomic and metabolic analysis of manganese-oxidizing mechanisms in Celeribater manganoxidans DY25T: its adaption to the environment of polymetallic nodule.</title>
        <authorList>
            <person name="Wang X."/>
        </authorList>
    </citation>
    <scope>NUCLEOTIDE SEQUENCE [LARGE SCALE GENOMIC DNA]</scope>
    <source>
        <strain evidence="4 5">DY25</strain>
    </source>
</reference>
<feature type="transmembrane region" description="Helical" evidence="2">
    <location>
        <begin position="476"/>
        <end position="496"/>
    </location>
</feature>
<keyword evidence="2" id="KW-0812">Transmembrane</keyword>
<dbReference type="PANTHER" id="PTHR43849:SF2">
    <property type="entry name" value="BLL3936 PROTEIN"/>
    <property type="match status" value="1"/>
</dbReference>
<organism evidence="4 5">
    <name type="scientific">Pacificitalea manganoxidans</name>
    <dbReference type="NCBI Taxonomy" id="1411902"/>
    <lineage>
        <taxon>Bacteria</taxon>
        <taxon>Pseudomonadati</taxon>
        <taxon>Pseudomonadota</taxon>
        <taxon>Alphaproteobacteria</taxon>
        <taxon>Rhodobacterales</taxon>
        <taxon>Paracoccaceae</taxon>
        <taxon>Pacificitalea</taxon>
    </lineage>
</organism>
<keyword evidence="5" id="KW-1185">Reference proteome</keyword>
<feature type="transmembrane region" description="Helical" evidence="2">
    <location>
        <begin position="508"/>
        <end position="532"/>
    </location>
</feature>
<dbReference type="InterPro" id="IPR011853">
    <property type="entry name" value="TRAP_DctM-Dct_fused"/>
</dbReference>
<proteinExistence type="predicted"/>
<dbReference type="PANTHER" id="PTHR43849">
    <property type="entry name" value="BLL3936 PROTEIN"/>
    <property type="match status" value="1"/>
</dbReference>
<keyword evidence="2" id="KW-1133">Transmembrane helix</keyword>
<feature type="transmembrane region" description="Helical" evidence="2">
    <location>
        <begin position="165"/>
        <end position="189"/>
    </location>
</feature>
<dbReference type="KEGG" id="cmag:CBW24_08260"/>
<comment type="subcellular location">
    <subcellularLocation>
        <location evidence="1">Cell inner membrane</location>
        <topology evidence="1">Multi-pass membrane protein</topology>
    </subcellularLocation>
</comment>
<feature type="transmembrane region" description="Helical" evidence="2">
    <location>
        <begin position="20"/>
        <end position="39"/>
    </location>
</feature>
<keyword evidence="1" id="KW-0997">Cell inner membrane</keyword>
<feature type="transmembrane region" description="Helical" evidence="2">
    <location>
        <begin position="316"/>
        <end position="335"/>
    </location>
</feature>
<feature type="transmembrane region" description="Helical" evidence="2">
    <location>
        <begin position="89"/>
        <end position="119"/>
    </location>
</feature>
<dbReference type="Proteomes" id="UP000219050">
    <property type="component" value="Chromosome"/>
</dbReference>
<feature type="transmembrane region" description="Helical" evidence="2">
    <location>
        <begin position="273"/>
        <end position="295"/>
    </location>
</feature>